<dbReference type="SUPFAM" id="SSF47413">
    <property type="entry name" value="lambda repressor-like DNA-binding domains"/>
    <property type="match status" value="1"/>
</dbReference>
<evidence type="ECO:0000313" key="2">
    <source>
        <dbReference type="Proteomes" id="UP001237780"/>
    </source>
</evidence>
<reference evidence="1 2" key="1">
    <citation type="submission" date="2023-07" db="EMBL/GenBank/DDBJ databases">
        <title>Comparative genomics of wheat-associated soil bacteria to identify genetic determinants of phenazine resistance.</title>
        <authorList>
            <person name="Mouncey N."/>
        </authorList>
    </citation>
    <scope>NUCLEOTIDE SEQUENCE [LARGE SCALE GENOMIC DNA]</scope>
    <source>
        <strain evidence="1 2">W4I11</strain>
    </source>
</reference>
<dbReference type="RefSeq" id="WP_115051477.1">
    <property type="nucleotide sequence ID" value="NZ_JAUSZT010000003.1"/>
</dbReference>
<comment type="caution">
    <text evidence="1">The sequence shown here is derived from an EMBL/GenBank/DDBJ whole genome shotgun (WGS) entry which is preliminary data.</text>
</comment>
<keyword evidence="2" id="KW-1185">Reference proteome</keyword>
<proteinExistence type="predicted"/>
<protein>
    <submittedName>
        <fullName evidence="1">Transcriptional regulator with XRE-family HTH domain</fullName>
    </submittedName>
</protein>
<name>A0ABU0SB35_9HYPH</name>
<dbReference type="CDD" id="cd00093">
    <property type="entry name" value="HTH_XRE"/>
    <property type="match status" value="1"/>
</dbReference>
<gene>
    <name evidence="1" type="ORF">QFZ34_003053</name>
</gene>
<dbReference type="InterPro" id="IPR001387">
    <property type="entry name" value="Cro/C1-type_HTH"/>
</dbReference>
<sequence>MADVIETTASAITAGVNLVKTIKEKFGYTVEDLAIASGLTVEELNGIETGAEAEPSKLHRIAHSVGLPDVTPQIQH</sequence>
<organism evidence="1 2">
    <name type="scientific">Phyllobacterium ifriqiyense</name>
    <dbReference type="NCBI Taxonomy" id="314238"/>
    <lineage>
        <taxon>Bacteria</taxon>
        <taxon>Pseudomonadati</taxon>
        <taxon>Pseudomonadota</taxon>
        <taxon>Alphaproteobacteria</taxon>
        <taxon>Hyphomicrobiales</taxon>
        <taxon>Phyllobacteriaceae</taxon>
        <taxon>Phyllobacterium</taxon>
    </lineage>
</organism>
<evidence type="ECO:0000313" key="1">
    <source>
        <dbReference type="EMBL" id="MDQ0997871.1"/>
    </source>
</evidence>
<accession>A0ABU0SB35</accession>
<dbReference type="Proteomes" id="UP001237780">
    <property type="component" value="Unassembled WGS sequence"/>
</dbReference>
<dbReference type="EMBL" id="JAUSZT010000003">
    <property type="protein sequence ID" value="MDQ0997871.1"/>
    <property type="molecule type" value="Genomic_DNA"/>
</dbReference>
<dbReference type="InterPro" id="IPR010982">
    <property type="entry name" value="Lambda_DNA-bd_dom_sf"/>
</dbReference>